<dbReference type="AlphaFoldDB" id="A0A6C0EA58"/>
<reference evidence="1" key="1">
    <citation type="journal article" date="2020" name="Nature">
        <title>Giant virus diversity and host interactions through global metagenomics.</title>
        <authorList>
            <person name="Schulz F."/>
            <person name="Roux S."/>
            <person name="Paez-Espino D."/>
            <person name="Jungbluth S."/>
            <person name="Walsh D.A."/>
            <person name="Denef V.J."/>
            <person name="McMahon K.D."/>
            <person name="Konstantinidis K.T."/>
            <person name="Eloe-Fadrosh E.A."/>
            <person name="Kyrpides N.C."/>
            <person name="Woyke T."/>
        </authorList>
    </citation>
    <scope>NUCLEOTIDE SEQUENCE</scope>
    <source>
        <strain evidence="1">GVMAG-M-3300023179-27</strain>
    </source>
</reference>
<dbReference type="EMBL" id="MN739778">
    <property type="protein sequence ID" value="QHT26067.1"/>
    <property type="molecule type" value="Genomic_DNA"/>
</dbReference>
<protein>
    <recommendedName>
        <fullName evidence="2">MIF4G domain-containing protein</fullName>
    </recommendedName>
</protein>
<proteinExistence type="predicted"/>
<dbReference type="Gene3D" id="1.25.40.180">
    <property type="match status" value="1"/>
</dbReference>
<evidence type="ECO:0008006" key="2">
    <source>
        <dbReference type="Google" id="ProtNLM"/>
    </source>
</evidence>
<dbReference type="SUPFAM" id="SSF48371">
    <property type="entry name" value="ARM repeat"/>
    <property type="match status" value="1"/>
</dbReference>
<evidence type="ECO:0000313" key="1">
    <source>
        <dbReference type="EMBL" id="QHT26067.1"/>
    </source>
</evidence>
<dbReference type="InterPro" id="IPR016024">
    <property type="entry name" value="ARM-type_fold"/>
</dbReference>
<accession>A0A6C0EA58</accession>
<organism evidence="1">
    <name type="scientific">viral metagenome</name>
    <dbReference type="NCBI Taxonomy" id="1070528"/>
    <lineage>
        <taxon>unclassified sequences</taxon>
        <taxon>metagenomes</taxon>
        <taxon>organismal metagenomes</taxon>
    </lineage>
</organism>
<sequence length="296" mass="34522">MKYQDVNNVLHSNLTSFCEKFGGDVIVRESLLKQTNTIITTFLNGKNPNDIVFKNILVECLNKISVKTYEQSIETLKRLHYSKLEHFETLSLELLNRAMNDTMAVKDMDTNDAYTLSEIYADIVTEFKGLFIKNEKGEQITLSNVIMRICRKYFDDFINPVKLLDKNNQYRVDNFKGFMNFIGLLFNRNIIGQYAISSCLNQLKDLIFNEKWGTDEATNVFNGYIKLIKQVLAIAEKKYIVKTSIEKEFYDSIRKIHSDLKVKNAKTNKLGRFMMLTHTDLENRLDKLEKFVKPKN</sequence>
<name>A0A6C0EA58_9ZZZZ</name>